<gene>
    <name evidence="2" type="ORF">M0R45_018578</name>
</gene>
<evidence type="ECO:0000256" key="1">
    <source>
        <dbReference type="SAM" id="MobiDB-lite"/>
    </source>
</evidence>
<keyword evidence="3" id="KW-1185">Reference proteome</keyword>
<dbReference type="Proteomes" id="UP001457282">
    <property type="component" value="Unassembled WGS sequence"/>
</dbReference>
<evidence type="ECO:0000313" key="3">
    <source>
        <dbReference type="Proteomes" id="UP001457282"/>
    </source>
</evidence>
<comment type="caution">
    <text evidence="2">The sequence shown here is derived from an EMBL/GenBank/DDBJ whole genome shotgun (WGS) entry which is preliminary data.</text>
</comment>
<sequence>MGSLLPILDLNASPNGPQSAPNSALDAAMMALKSPQNLNLKPSPTDERMETTTTPQPQQSQQPLDPSPSSRHFP</sequence>
<protein>
    <submittedName>
        <fullName evidence="2">Uncharacterized protein</fullName>
    </submittedName>
</protein>
<dbReference type="EMBL" id="JBEDUW010000004">
    <property type="protein sequence ID" value="KAK9931299.1"/>
    <property type="molecule type" value="Genomic_DNA"/>
</dbReference>
<reference evidence="2 3" key="1">
    <citation type="journal article" date="2023" name="G3 (Bethesda)">
        <title>A chromosome-length genome assembly and annotation of blackberry (Rubus argutus, cv. 'Hillquist').</title>
        <authorList>
            <person name="Bruna T."/>
            <person name="Aryal R."/>
            <person name="Dudchenko O."/>
            <person name="Sargent D.J."/>
            <person name="Mead D."/>
            <person name="Buti M."/>
            <person name="Cavallini A."/>
            <person name="Hytonen T."/>
            <person name="Andres J."/>
            <person name="Pham M."/>
            <person name="Weisz D."/>
            <person name="Mascagni F."/>
            <person name="Usai G."/>
            <person name="Natali L."/>
            <person name="Bassil N."/>
            <person name="Fernandez G.E."/>
            <person name="Lomsadze A."/>
            <person name="Armour M."/>
            <person name="Olukolu B."/>
            <person name="Poorten T."/>
            <person name="Britton C."/>
            <person name="Davik J."/>
            <person name="Ashrafi H."/>
            <person name="Aiden E.L."/>
            <person name="Borodovsky M."/>
            <person name="Worthington M."/>
        </authorList>
    </citation>
    <scope>NUCLEOTIDE SEQUENCE [LARGE SCALE GENOMIC DNA]</scope>
    <source>
        <strain evidence="2">PI 553951</strain>
    </source>
</reference>
<organism evidence="2 3">
    <name type="scientific">Rubus argutus</name>
    <name type="common">Southern blackberry</name>
    <dbReference type="NCBI Taxonomy" id="59490"/>
    <lineage>
        <taxon>Eukaryota</taxon>
        <taxon>Viridiplantae</taxon>
        <taxon>Streptophyta</taxon>
        <taxon>Embryophyta</taxon>
        <taxon>Tracheophyta</taxon>
        <taxon>Spermatophyta</taxon>
        <taxon>Magnoliopsida</taxon>
        <taxon>eudicotyledons</taxon>
        <taxon>Gunneridae</taxon>
        <taxon>Pentapetalae</taxon>
        <taxon>rosids</taxon>
        <taxon>fabids</taxon>
        <taxon>Rosales</taxon>
        <taxon>Rosaceae</taxon>
        <taxon>Rosoideae</taxon>
        <taxon>Rosoideae incertae sedis</taxon>
        <taxon>Rubus</taxon>
    </lineage>
</organism>
<accession>A0AAW1X492</accession>
<name>A0AAW1X492_RUBAR</name>
<feature type="compositionally biased region" description="Polar residues" evidence="1">
    <location>
        <begin position="12"/>
        <end position="22"/>
    </location>
</feature>
<evidence type="ECO:0000313" key="2">
    <source>
        <dbReference type="EMBL" id="KAK9931299.1"/>
    </source>
</evidence>
<dbReference type="AlphaFoldDB" id="A0AAW1X492"/>
<proteinExistence type="predicted"/>
<feature type="compositionally biased region" description="Low complexity" evidence="1">
    <location>
        <begin position="51"/>
        <end position="74"/>
    </location>
</feature>
<feature type="region of interest" description="Disordered" evidence="1">
    <location>
        <begin position="1"/>
        <end position="74"/>
    </location>
</feature>